<reference evidence="7 8" key="1">
    <citation type="submission" date="2019-07" db="EMBL/GenBank/DDBJ databases">
        <title>Whole genome shotgun sequence of Acetobacter nitrogenifigens NBRC 105050.</title>
        <authorList>
            <person name="Hosoyama A."/>
            <person name="Uohara A."/>
            <person name="Ohji S."/>
            <person name="Ichikawa N."/>
        </authorList>
    </citation>
    <scope>NUCLEOTIDE SEQUENCE [LARGE SCALE GENOMIC DNA]</scope>
    <source>
        <strain evidence="7 8">NBRC 105050</strain>
    </source>
</reference>
<feature type="transmembrane region" description="Helical" evidence="5">
    <location>
        <begin position="313"/>
        <end position="331"/>
    </location>
</feature>
<feature type="transmembrane region" description="Helical" evidence="5">
    <location>
        <begin position="370"/>
        <end position="389"/>
    </location>
</feature>
<dbReference type="GO" id="GO:0022857">
    <property type="term" value="F:transmembrane transporter activity"/>
    <property type="evidence" value="ECO:0007669"/>
    <property type="project" value="InterPro"/>
</dbReference>
<sequence>MRSGTDAMRAKLVFIVLYLIWLVSYVDRAVITYAAPVIATEFALNHQQIGWTLGAFYLGYAVMQIPAGWLADRFGARVMVLAGVGFWSFFTLLTGLSGGFAALLAVRLLFGLGEGLYPPASVKMIRESFTREKAPLAASLLMSSSYLGLVFTPPLLLPLLGVVGWRTCFEILAGLGVTMAVVFALTTRPSTGQDAAPQEEKPEGWSQIIRRRDVWRLMLVWFVASLVNKGLDGWMPTFLLRAHHVAIKSAGALLAAPNLAATLGSLLGGWIVMRFFSRRADALLSLILLGVALSLAGMATAGSINIVILFESIAYFFKGMILAVITAIVTVRLPRTRLASGNGFINFGGQMAGFVALPMMGVVLDATGSYAMTFALLMVAVTCGLALNLGSGRLGLSPEDQSGRMKTA</sequence>
<keyword evidence="8" id="KW-1185">Reference proteome</keyword>
<dbReference type="InterPro" id="IPR020846">
    <property type="entry name" value="MFS_dom"/>
</dbReference>
<dbReference type="EMBL" id="BJYF01000005">
    <property type="protein sequence ID" value="GEN59152.1"/>
    <property type="molecule type" value="Genomic_DNA"/>
</dbReference>
<protein>
    <submittedName>
        <fullName evidence="7">MFS transporter</fullName>
    </submittedName>
</protein>
<dbReference type="InterPro" id="IPR011701">
    <property type="entry name" value="MFS"/>
</dbReference>
<feature type="transmembrane region" description="Helical" evidence="5">
    <location>
        <begin position="284"/>
        <end position="307"/>
    </location>
</feature>
<evidence type="ECO:0000313" key="8">
    <source>
        <dbReference type="Proteomes" id="UP000321635"/>
    </source>
</evidence>
<dbReference type="PROSITE" id="PS50850">
    <property type="entry name" value="MFS"/>
    <property type="match status" value="1"/>
</dbReference>
<dbReference type="PANTHER" id="PTHR11662">
    <property type="entry name" value="SOLUTE CARRIER FAMILY 17"/>
    <property type="match status" value="1"/>
</dbReference>
<dbReference type="InterPro" id="IPR036259">
    <property type="entry name" value="MFS_trans_sf"/>
</dbReference>
<feature type="domain" description="Major facilitator superfamily (MFS) profile" evidence="6">
    <location>
        <begin position="13"/>
        <end position="398"/>
    </location>
</feature>
<evidence type="ECO:0000256" key="3">
    <source>
        <dbReference type="ARBA" id="ARBA00022989"/>
    </source>
</evidence>
<evidence type="ECO:0000256" key="4">
    <source>
        <dbReference type="ARBA" id="ARBA00023136"/>
    </source>
</evidence>
<evidence type="ECO:0000256" key="1">
    <source>
        <dbReference type="ARBA" id="ARBA00004141"/>
    </source>
</evidence>
<dbReference type="CDD" id="cd17319">
    <property type="entry name" value="MFS_ExuT_GudP_like"/>
    <property type="match status" value="1"/>
</dbReference>
<dbReference type="AlphaFoldDB" id="A0A511X881"/>
<evidence type="ECO:0000256" key="5">
    <source>
        <dbReference type="SAM" id="Phobius"/>
    </source>
</evidence>
<feature type="transmembrane region" description="Helical" evidence="5">
    <location>
        <begin position="163"/>
        <end position="185"/>
    </location>
</feature>
<feature type="transmembrane region" description="Helical" evidence="5">
    <location>
        <begin position="44"/>
        <end position="62"/>
    </location>
</feature>
<feature type="transmembrane region" description="Helical" evidence="5">
    <location>
        <begin position="214"/>
        <end position="231"/>
    </location>
</feature>
<dbReference type="Proteomes" id="UP000321635">
    <property type="component" value="Unassembled WGS sequence"/>
</dbReference>
<dbReference type="Pfam" id="PF07690">
    <property type="entry name" value="MFS_1"/>
    <property type="match status" value="1"/>
</dbReference>
<keyword evidence="3 5" id="KW-1133">Transmembrane helix</keyword>
<name>A0A511X881_9PROT</name>
<feature type="transmembrane region" description="Helical" evidence="5">
    <location>
        <begin position="343"/>
        <end position="364"/>
    </location>
</feature>
<dbReference type="SUPFAM" id="SSF103473">
    <property type="entry name" value="MFS general substrate transporter"/>
    <property type="match status" value="1"/>
</dbReference>
<evidence type="ECO:0000256" key="2">
    <source>
        <dbReference type="ARBA" id="ARBA00022692"/>
    </source>
</evidence>
<dbReference type="Gene3D" id="1.20.1250.20">
    <property type="entry name" value="MFS general substrate transporter like domains"/>
    <property type="match status" value="2"/>
</dbReference>
<feature type="transmembrane region" description="Helical" evidence="5">
    <location>
        <begin position="251"/>
        <end position="272"/>
    </location>
</feature>
<gene>
    <name evidence="7" type="ORF">ANI02nite_10360</name>
</gene>
<keyword evidence="2 5" id="KW-0812">Transmembrane</keyword>
<keyword evidence="4 5" id="KW-0472">Membrane</keyword>
<dbReference type="STRING" id="1120919.GCA_000429165_01796"/>
<evidence type="ECO:0000313" key="7">
    <source>
        <dbReference type="EMBL" id="GEN59152.1"/>
    </source>
</evidence>
<dbReference type="InterPro" id="IPR050382">
    <property type="entry name" value="MFS_Na/Anion_cotransporter"/>
</dbReference>
<accession>A0A511X881</accession>
<proteinExistence type="predicted"/>
<organism evidence="7 8">
    <name type="scientific">Acetobacter nitrogenifigens DSM 23921 = NBRC 105050</name>
    <dbReference type="NCBI Taxonomy" id="1120919"/>
    <lineage>
        <taxon>Bacteria</taxon>
        <taxon>Pseudomonadati</taxon>
        <taxon>Pseudomonadota</taxon>
        <taxon>Alphaproteobacteria</taxon>
        <taxon>Acetobacterales</taxon>
        <taxon>Acetobacteraceae</taxon>
        <taxon>Acetobacter</taxon>
    </lineage>
</organism>
<comment type="subcellular location">
    <subcellularLocation>
        <location evidence="1">Membrane</location>
        <topology evidence="1">Multi-pass membrane protein</topology>
    </subcellularLocation>
</comment>
<dbReference type="GO" id="GO:0016020">
    <property type="term" value="C:membrane"/>
    <property type="evidence" value="ECO:0007669"/>
    <property type="project" value="UniProtKB-SubCell"/>
</dbReference>
<comment type="caution">
    <text evidence="7">The sequence shown here is derived from an EMBL/GenBank/DDBJ whole genome shotgun (WGS) entry which is preliminary data.</text>
</comment>
<evidence type="ECO:0000259" key="6">
    <source>
        <dbReference type="PROSITE" id="PS50850"/>
    </source>
</evidence>
<dbReference type="PANTHER" id="PTHR11662:SF399">
    <property type="entry name" value="FI19708P1-RELATED"/>
    <property type="match status" value="1"/>
</dbReference>